<accession>A0A4Q9PDA5</accession>
<dbReference type="Proteomes" id="UP000292082">
    <property type="component" value="Unassembled WGS sequence"/>
</dbReference>
<organism evidence="1 2">
    <name type="scientific">Dichomitus squalens</name>
    <dbReference type="NCBI Taxonomy" id="114155"/>
    <lineage>
        <taxon>Eukaryota</taxon>
        <taxon>Fungi</taxon>
        <taxon>Dikarya</taxon>
        <taxon>Basidiomycota</taxon>
        <taxon>Agaricomycotina</taxon>
        <taxon>Agaricomycetes</taxon>
        <taxon>Polyporales</taxon>
        <taxon>Polyporaceae</taxon>
        <taxon>Dichomitus</taxon>
    </lineage>
</organism>
<keyword evidence="2" id="KW-1185">Reference proteome</keyword>
<name>A0A4Q9PDA5_9APHY</name>
<dbReference type="EMBL" id="ML145269">
    <property type="protein sequence ID" value="TBU52045.1"/>
    <property type="molecule type" value="Genomic_DNA"/>
</dbReference>
<evidence type="ECO:0000313" key="1">
    <source>
        <dbReference type="EMBL" id="TBU52045.1"/>
    </source>
</evidence>
<reference evidence="1 2" key="1">
    <citation type="submission" date="2019-01" db="EMBL/GenBank/DDBJ databases">
        <title>Draft genome sequences of three monokaryotic isolates of the white-rot basidiomycete fungus Dichomitus squalens.</title>
        <authorList>
            <consortium name="DOE Joint Genome Institute"/>
            <person name="Lopez S.C."/>
            <person name="Andreopoulos B."/>
            <person name="Pangilinan J."/>
            <person name="Lipzen A."/>
            <person name="Riley R."/>
            <person name="Ahrendt S."/>
            <person name="Ng V."/>
            <person name="Barry K."/>
            <person name="Daum C."/>
            <person name="Grigoriev I.V."/>
            <person name="Hilden K.S."/>
            <person name="Makela M.R."/>
            <person name="de Vries R.P."/>
        </authorList>
    </citation>
    <scope>NUCLEOTIDE SEQUENCE [LARGE SCALE GENOMIC DNA]</scope>
    <source>
        <strain evidence="1 2">CBS 464.89</strain>
    </source>
</reference>
<gene>
    <name evidence="1" type="ORF">BD310DRAFT_862484</name>
</gene>
<proteinExistence type="predicted"/>
<dbReference type="AlphaFoldDB" id="A0A4Q9PDA5"/>
<evidence type="ECO:0000313" key="2">
    <source>
        <dbReference type="Proteomes" id="UP000292082"/>
    </source>
</evidence>
<protein>
    <submittedName>
        <fullName evidence="1">Uncharacterized protein</fullName>
    </submittedName>
</protein>
<sequence length="65" mass="7998">MRRPEREVLVVAFGATRRWEIRYVETEQKGQIRMSAERRFARIPHSERYNTMVECWRRCVTAIER</sequence>